<proteinExistence type="predicted"/>
<accession>A0A3N4LW25</accession>
<sequence length="64" mass="7431">MTYNPDILIPQSLKGKLIACIRPLEDVPESLFKTWILFIHLYIPWSLARHASRPINPSYHASRT</sequence>
<keyword evidence="2" id="KW-1185">Reference proteome</keyword>
<dbReference type="Proteomes" id="UP000267821">
    <property type="component" value="Unassembled WGS sequence"/>
</dbReference>
<dbReference type="InParanoid" id="A0A3N4LW25"/>
<dbReference type="EMBL" id="ML121532">
    <property type="protein sequence ID" value="RPB26990.1"/>
    <property type="molecule type" value="Genomic_DNA"/>
</dbReference>
<reference evidence="1 2" key="1">
    <citation type="journal article" date="2018" name="Nat. Ecol. Evol.">
        <title>Pezizomycetes genomes reveal the molecular basis of ectomycorrhizal truffle lifestyle.</title>
        <authorList>
            <person name="Murat C."/>
            <person name="Payen T."/>
            <person name="Noel B."/>
            <person name="Kuo A."/>
            <person name="Morin E."/>
            <person name="Chen J."/>
            <person name="Kohler A."/>
            <person name="Krizsan K."/>
            <person name="Balestrini R."/>
            <person name="Da Silva C."/>
            <person name="Montanini B."/>
            <person name="Hainaut M."/>
            <person name="Levati E."/>
            <person name="Barry K.W."/>
            <person name="Belfiori B."/>
            <person name="Cichocki N."/>
            <person name="Clum A."/>
            <person name="Dockter R.B."/>
            <person name="Fauchery L."/>
            <person name="Guy J."/>
            <person name="Iotti M."/>
            <person name="Le Tacon F."/>
            <person name="Lindquist E.A."/>
            <person name="Lipzen A."/>
            <person name="Malagnac F."/>
            <person name="Mello A."/>
            <person name="Molinier V."/>
            <person name="Miyauchi S."/>
            <person name="Poulain J."/>
            <person name="Riccioni C."/>
            <person name="Rubini A."/>
            <person name="Sitrit Y."/>
            <person name="Splivallo R."/>
            <person name="Traeger S."/>
            <person name="Wang M."/>
            <person name="Zifcakova L."/>
            <person name="Wipf D."/>
            <person name="Zambonelli A."/>
            <person name="Paolocci F."/>
            <person name="Nowrousian M."/>
            <person name="Ottonello S."/>
            <person name="Baldrian P."/>
            <person name="Spatafora J.W."/>
            <person name="Henrissat B."/>
            <person name="Nagy L.G."/>
            <person name="Aury J.M."/>
            <person name="Wincker P."/>
            <person name="Grigoriev I.V."/>
            <person name="Bonfante P."/>
            <person name="Martin F.M."/>
        </authorList>
    </citation>
    <scope>NUCLEOTIDE SEQUENCE [LARGE SCALE GENOMIC DNA]</scope>
    <source>
        <strain evidence="1 2">ATCC MYA-4762</strain>
    </source>
</reference>
<dbReference type="OrthoDB" id="415532at2759"/>
<evidence type="ECO:0000313" key="2">
    <source>
        <dbReference type="Proteomes" id="UP000267821"/>
    </source>
</evidence>
<name>A0A3N4LW25_9PEZI</name>
<dbReference type="AlphaFoldDB" id="A0A3N4LW25"/>
<organism evidence="1 2">
    <name type="scientific">Terfezia boudieri ATCC MYA-4762</name>
    <dbReference type="NCBI Taxonomy" id="1051890"/>
    <lineage>
        <taxon>Eukaryota</taxon>
        <taxon>Fungi</taxon>
        <taxon>Dikarya</taxon>
        <taxon>Ascomycota</taxon>
        <taxon>Pezizomycotina</taxon>
        <taxon>Pezizomycetes</taxon>
        <taxon>Pezizales</taxon>
        <taxon>Pezizaceae</taxon>
        <taxon>Terfezia</taxon>
    </lineage>
</organism>
<protein>
    <submittedName>
        <fullName evidence="1">Uncharacterized protein</fullName>
    </submittedName>
</protein>
<gene>
    <name evidence="1" type="ORF">L211DRAFT_834661</name>
</gene>
<evidence type="ECO:0000313" key="1">
    <source>
        <dbReference type="EMBL" id="RPB26990.1"/>
    </source>
</evidence>